<dbReference type="AlphaFoldDB" id="A0A2V1MW98"/>
<dbReference type="UniPathway" id="UPA00257">
    <property type="reaction ID" value="UER00367"/>
</dbReference>
<keyword evidence="2 3" id="KW-0560">Oxidoreductase</keyword>
<dbReference type="EC" id="1.1.1.88" evidence="3"/>
<comment type="similarity">
    <text evidence="1 3">Belongs to the HMG-CoA reductase family.</text>
</comment>
<keyword evidence="3" id="KW-0520">NAD</keyword>
<evidence type="ECO:0000313" key="4">
    <source>
        <dbReference type="EMBL" id="PWF99338.1"/>
    </source>
</evidence>
<dbReference type="GO" id="GO:0015936">
    <property type="term" value="P:coenzyme A metabolic process"/>
    <property type="evidence" value="ECO:0007669"/>
    <property type="project" value="InterPro"/>
</dbReference>
<dbReference type="OrthoDB" id="9764892at2"/>
<dbReference type="InterPro" id="IPR009023">
    <property type="entry name" value="HMG_CoA_Rdtase_NAD(P)-bd_sf"/>
</dbReference>
<accession>A0A2V1MW98</accession>
<dbReference type="InterPro" id="IPR009029">
    <property type="entry name" value="HMG_CoA_Rdtase_sub-bd_dom_sf"/>
</dbReference>
<dbReference type="PROSITE" id="PS01192">
    <property type="entry name" value="HMG_COA_REDUCTASE_3"/>
    <property type="match status" value="1"/>
</dbReference>
<dbReference type="Gene3D" id="1.10.8.660">
    <property type="match status" value="1"/>
</dbReference>
<evidence type="ECO:0000256" key="3">
    <source>
        <dbReference type="RuleBase" id="RU361219"/>
    </source>
</evidence>
<evidence type="ECO:0000256" key="2">
    <source>
        <dbReference type="ARBA" id="ARBA00023002"/>
    </source>
</evidence>
<dbReference type="PANTHER" id="PTHR10572">
    <property type="entry name" value="3-HYDROXY-3-METHYLGLUTARYL-COENZYME A REDUCTASE"/>
    <property type="match status" value="1"/>
</dbReference>
<dbReference type="InterPro" id="IPR004553">
    <property type="entry name" value="HMG_CoA_Rdtase_bac-typ"/>
</dbReference>
<dbReference type="Proteomes" id="UP000245080">
    <property type="component" value="Unassembled WGS sequence"/>
</dbReference>
<dbReference type="CDD" id="cd00644">
    <property type="entry name" value="HMG-CoA_reductase_classII"/>
    <property type="match status" value="1"/>
</dbReference>
<name>A0A2V1MW98_9LACO</name>
<sequence>MKVWDSPISLKEVTHLGQEPFYKKSYQDRLTEISERHHLTAQETAQLMALANERDGQLVENYLTTYGLPEGIATGIRVNGVTHDVPMVVEEPSVIAAASNGGKMTALGGGMTATVLNRQLTGQIVFQKVTHPADLAAKLTQLAPEILKTANAAHPSVLTHGAGATDIRVRPMAPDWVSLDLQVDVGEAMGANTMNTMLEAVAAWLTPQVNAPILMSILSNYATECLTTATVKIPVAAVATKTLSGATVAAQIAAASQFAKVDSYRAATHNKGIMNGVDAVLIAMGNDWRAAESGIHAYAARNGQYEGLSTWRVENEMLSGELTLPLAVGFVGGAINMLPLSRLNQQIAGVETARELMMLAVSVGLAQNLSALRALVSDGIQQGHMRLQYKSLAVTAGATTDEVPTLVAKLTAVSHADLATAQELLQELRQE</sequence>
<dbReference type="GO" id="GO:0004420">
    <property type="term" value="F:hydroxymethylglutaryl-CoA reductase (NADPH) activity"/>
    <property type="evidence" value="ECO:0007669"/>
    <property type="project" value="InterPro"/>
</dbReference>
<protein>
    <recommendedName>
        <fullName evidence="3">3-hydroxy-3-methylglutaryl coenzyme A reductase</fullName>
        <shortName evidence="3">HMG-CoA reductase</shortName>
        <ecNumber evidence="3">1.1.1.88</ecNumber>
    </recommendedName>
</protein>
<comment type="pathway">
    <text evidence="3">Metabolic intermediate metabolism; (R)-mevalonate degradation; (S)-3-hydroxy-3-methylglutaryl-CoA from (R)-mevalonate: step 1/1.</text>
</comment>
<organism evidence="4 5">
    <name type="scientific">Levilactobacillus bambusae</name>
    <dbReference type="NCBI Taxonomy" id="2024736"/>
    <lineage>
        <taxon>Bacteria</taxon>
        <taxon>Bacillati</taxon>
        <taxon>Bacillota</taxon>
        <taxon>Bacilli</taxon>
        <taxon>Lactobacillales</taxon>
        <taxon>Lactobacillaceae</taxon>
        <taxon>Levilactobacillus</taxon>
    </lineage>
</organism>
<reference evidence="4 5" key="1">
    <citation type="journal article" date="2018" name="Int. J. Syst. Evol. Microbiol.">
        <title>Lactobacillus bambusae sp. nov., isolated from a traditional fermented Ma-bamboo shoots of Taiwan.</title>
        <authorList>
            <person name="Wang L.-T."/>
        </authorList>
    </citation>
    <scope>NUCLEOTIDE SEQUENCE [LARGE SCALE GENOMIC DNA]</scope>
    <source>
        <strain evidence="4 5">BS-W1</strain>
    </source>
</reference>
<proteinExistence type="inferred from homology"/>
<dbReference type="InterPro" id="IPR023076">
    <property type="entry name" value="HMG_CoA_Rdtase_CS"/>
</dbReference>
<dbReference type="GO" id="GO:0140643">
    <property type="term" value="F:hydroxymethylglutaryl-CoA reductase (NADH) activity"/>
    <property type="evidence" value="ECO:0007669"/>
    <property type="project" value="UniProtKB-EC"/>
</dbReference>
<dbReference type="PANTHER" id="PTHR10572:SF24">
    <property type="entry name" value="3-HYDROXY-3-METHYLGLUTARYL-COENZYME A REDUCTASE"/>
    <property type="match status" value="1"/>
</dbReference>
<dbReference type="EMBL" id="QCXQ01000007">
    <property type="protein sequence ID" value="PWF99338.1"/>
    <property type="molecule type" value="Genomic_DNA"/>
</dbReference>
<dbReference type="Pfam" id="PF00368">
    <property type="entry name" value="HMG-CoA_red"/>
    <property type="match status" value="1"/>
</dbReference>
<dbReference type="Gene3D" id="3.90.770.10">
    <property type="entry name" value="3-hydroxy-3-methylglutaryl-coenzyme A Reductase, Chain A, domain 2"/>
    <property type="match status" value="2"/>
</dbReference>
<dbReference type="InterPro" id="IPR023074">
    <property type="entry name" value="HMG_CoA_Rdtase_cat_sf"/>
</dbReference>
<evidence type="ECO:0000313" key="5">
    <source>
        <dbReference type="Proteomes" id="UP000245080"/>
    </source>
</evidence>
<evidence type="ECO:0000256" key="1">
    <source>
        <dbReference type="ARBA" id="ARBA00007661"/>
    </source>
</evidence>
<dbReference type="InterPro" id="IPR002202">
    <property type="entry name" value="HMG_CoA_Rdtase"/>
</dbReference>
<dbReference type="SUPFAM" id="SSF55035">
    <property type="entry name" value="NAD-binding domain of HMG-CoA reductase"/>
    <property type="match status" value="1"/>
</dbReference>
<dbReference type="SUPFAM" id="SSF56542">
    <property type="entry name" value="Substrate-binding domain of HMG-CoA reductase"/>
    <property type="match status" value="1"/>
</dbReference>
<comment type="catalytic activity">
    <reaction evidence="3">
        <text>(R)-mevalonate + 2 NAD(+) + CoA = (3S)-3-hydroxy-3-methylglutaryl-CoA + 2 NADH + 2 H(+)</text>
        <dbReference type="Rhea" id="RHEA:14833"/>
        <dbReference type="ChEBI" id="CHEBI:15378"/>
        <dbReference type="ChEBI" id="CHEBI:36464"/>
        <dbReference type="ChEBI" id="CHEBI:43074"/>
        <dbReference type="ChEBI" id="CHEBI:57287"/>
        <dbReference type="ChEBI" id="CHEBI:57540"/>
        <dbReference type="ChEBI" id="CHEBI:57945"/>
        <dbReference type="EC" id="1.1.1.88"/>
    </reaction>
</comment>
<dbReference type="NCBIfam" id="TIGR00532">
    <property type="entry name" value="HMG_CoA_R_NAD"/>
    <property type="match status" value="1"/>
</dbReference>
<keyword evidence="5" id="KW-1185">Reference proteome</keyword>
<comment type="caution">
    <text evidence="4">The sequence shown here is derived from an EMBL/GenBank/DDBJ whole genome shotgun (WGS) entry which is preliminary data.</text>
</comment>
<dbReference type="PROSITE" id="PS50065">
    <property type="entry name" value="HMG_COA_REDUCTASE_4"/>
    <property type="match status" value="1"/>
</dbReference>
<gene>
    <name evidence="4" type="ORF">DCM90_09535</name>
</gene>